<feature type="chain" id="PRO_5041653788" description="WSC domain-containing protein" evidence="3">
    <location>
        <begin position="22"/>
        <end position="896"/>
    </location>
</feature>
<evidence type="ECO:0000256" key="3">
    <source>
        <dbReference type="SAM" id="SignalP"/>
    </source>
</evidence>
<feature type="domain" description="WSC" evidence="4">
    <location>
        <begin position="35"/>
        <end position="127"/>
    </location>
</feature>
<keyword evidence="1" id="KW-0677">Repeat</keyword>
<feature type="region of interest" description="Disordered" evidence="2">
    <location>
        <begin position="770"/>
        <end position="818"/>
    </location>
</feature>
<reference evidence="5" key="1">
    <citation type="journal article" date="2012" name="PLoS Genet.">
        <title>Comparative analysis of the genomes of two field isolates of the rice blast fungus Magnaporthe oryzae.</title>
        <authorList>
            <person name="Xue M."/>
            <person name="Yang J."/>
            <person name="Li Z."/>
            <person name="Hu S."/>
            <person name="Yao N."/>
            <person name="Dean R.A."/>
            <person name="Zhao W."/>
            <person name="Shen M."/>
            <person name="Zhang H."/>
            <person name="Li C."/>
            <person name="Liu L."/>
            <person name="Cao L."/>
            <person name="Xu X."/>
            <person name="Xing Y."/>
            <person name="Hsiang T."/>
            <person name="Zhang Z."/>
            <person name="Xu J.R."/>
            <person name="Peng Y.L."/>
        </authorList>
    </citation>
    <scope>NUCLEOTIDE SEQUENCE</scope>
    <source>
        <strain evidence="5">Y34</strain>
    </source>
</reference>
<dbReference type="PANTHER" id="PTHR45964">
    <property type="entry name" value="WSCD FAMILY MEMBER CG9164"/>
    <property type="match status" value="1"/>
</dbReference>
<name>A0AA97PRP3_PYRO3</name>
<feature type="region of interest" description="Disordered" evidence="2">
    <location>
        <begin position="863"/>
        <end position="896"/>
    </location>
</feature>
<dbReference type="EMBL" id="JH793710">
    <property type="protein sequence ID" value="ELQ44437.1"/>
    <property type="molecule type" value="Genomic_DNA"/>
</dbReference>
<evidence type="ECO:0000259" key="4">
    <source>
        <dbReference type="PROSITE" id="PS51212"/>
    </source>
</evidence>
<feature type="compositionally biased region" description="Low complexity" evidence="2">
    <location>
        <begin position="424"/>
        <end position="450"/>
    </location>
</feature>
<feature type="domain" description="WSC" evidence="4">
    <location>
        <begin position="139"/>
        <end position="240"/>
    </location>
</feature>
<keyword evidence="3" id="KW-0732">Signal</keyword>
<organism evidence="5">
    <name type="scientific">Pyricularia oryzae (strain Y34)</name>
    <name type="common">Rice blast fungus</name>
    <name type="synonym">Magnaporthe oryzae</name>
    <dbReference type="NCBI Taxonomy" id="1143189"/>
    <lineage>
        <taxon>Eukaryota</taxon>
        <taxon>Fungi</taxon>
        <taxon>Dikarya</taxon>
        <taxon>Ascomycota</taxon>
        <taxon>Pezizomycotina</taxon>
        <taxon>Sordariomycetes</taxon>
        <taxon>Sordariomycetidae</taxon>
        <taxon>Magnaporthales</taxon>
        <taxon>Pyriculariaceae</taxon>
        <taxon>Pyricularia</taxon>
    </lineage>
</organism>
<evidence type="ECO:0000256" key="1">
    <source>
        <dbReference type="ARBA" id="ARBA00022737"/>
    </source>
</evidence>
<dbReference type="Proteomes" id="UP000011086">
    <property type="component" value="Unassembled WGS sequence"/>
</dbReference>
<feature type="compositionally biased region" description="Low complexity" evidence="2">
    <location>
        <begin position="256"/>
        <end position="318"/>
    </location>
</feature>
<evidence type="ECO:0000313" key="5">
    <source>
        <dbReference type="EMBL" id="ELQ44437.1"/>
    </source>
</evidence>
<evidence type="ECO:0000256" key="2">
    <source>
        <dbReference type="SAM" id="MobiDB-lite"/>
    </source>
</evidence>
<protein>
    <recommendedName>
        <fullName evidence="4">WSC domain-containing protein</fullName>
    </recommendedName>
</protein>
<dbReference type="AlphaFoldDB" id="A0AA97PRP3"/>
<sequence length="896" mass="96978">MVSLYTLMAVGALSLIGPVRATTVSLPSCPSPFTPYVYSGCYTSVSNPDTLPFRAEVPRANMTVEKCQAACKGNGYRFAGLEYYGECRCGSFIGGSKVDESDCKLACTGDKSQVCGGNSRISIYEDPTFPVAASVTTDDYKNIGCHVASLNPGKALVYRVEDVTGQPWSRDTGSNPKCIAGCMSRGFPYAGTEYGGECWCGVVMGSGAVAAPPSECDMKCRGAPDQNCGGPSRINIFVAKGLESTEPCEQQPPTLPETSMTLSSTTLSSTTLSSTTESTTVPTETSTRVVPTTDPATSPTQPSTTQPPTTLPPQTTTSTTSSAVCVSTIVTPPKCEYKCGNWCSGELPDWDDQEGCKHGYSYCKLQIAACFKNAGFPGALKCFEFALWCGACGDYCNKAPKNKCSKQDWFKQKPPAWGPGKPSTTTITAPCEPTATTPTKTQTTPATTSTKCPVPPTATNICKQPTNIWHGYKPGKPVGGIELPMVTCNDLKDDWHAGRPWKMYTDADSRKCMSYPHLAVPNACRDACKEQYDDCKETYAEGCRQQSENPGFGLGLSWPFKRSLAGRTWGWIDTWKSAMDKCHAQYSDCLIVNKNAAAKGIQGHDTPNEDLLYLTNLQPSTEVGWTLHMWRKEARGNAGMSLRPLRGGCQCGRNAYTVNLPENASELAQVLFDADPRHRIFQASPLAAFLRVPLSWYQSSTFPFFDDERSGAIRRTYTHPAQQASKRNFCGFCGTPLSYWSEDPPSEADFIRLTLGSLCHEDLGDLEELGLVPGSDDEISEGGAVNEQEGVRSEMEEDGEEGRDRSNNSSSSSNGLAPRETFGIPWFDSMLAGSRLSRLRTSKVSGQTQSGSVKYEWEVVEWSSGDANRGSTPGSGLPSPSKRQKQDIEGTVPLRQ</sequence>
<dbReference type="InterPro" id="IPR051589">
    <property type="entry name" value="Sialate-O-sulfotransferase"/>
</dbReference>
<gene>
    <name evidence="5" type="ORF">OOU_Y34scaffold00087g15</name>
</gene>
<dbReference type="PROSITE" id="PS51212">
    <property type="entry name" value="WSC"/>
    <property type="match status" value="2"/>
</dbReference>
<feature type="compositionally biased region" description="Low complexity" evidence="2">
    <location>
        <begin position="870"/>
        <end position="881"/>
    </location>
</feature>
<feature type="signal peptide" evidence="3">
    <location>
        <begin position="1"/>
        <end position="21"/>
    </location>
</feature>
<dbReference type="InterPro" id="IPR002889">
    <property type="entry name" value="WSC_carb-bd"/>
</dbReference>
<dbReference type="SMART" id="SM00321">
    <property type="entry name" value="WSC"/>
    <property type="match status" value="2"/>
</dbReference>
<dbReference type="PANTHER" id="PTHR45964:SF5">
    <property type="entry name" value="WSCD FAMILY MEMBER CG9164"/>
    <property type="match status" value="1"/>
</dbReference>
<feature type="region of interest" description="Disordered" evidence="2">
    <location>
        <begin position="245"/>
        <end position="318"/>
    </location>
</feature>
<dbReference type="Pfam" id="PF01822">
    <property type="entry name" value="WSC"/>
    <property type="match status" value="2"/>
</dbReference>
<feature type="region of interest" description="Disordered" evidence="2">
    <location>
        <begin position="415"/>
        <end position="452"/>
    </location>
</feature>
<accession>A0AA97PRP3</accession>
<proteinExistence type="predicted"/>